<sequence length="624" mass="71516">MKTTGAHIVCQYASIMSPVRRPFRMRLRSPRLVRYSSTTGAVQPSDLLSSFQRLWDNDLSSEADAQQPARIGICVSGGPDSMALAWLLKQLPKLDRRLRLLEPIAFIVDHKARDESREEAEFVATELEKMNVKSAILSMHWPDTSNPSELPDFELRARESRYQLIASAAIRMNIRHLFVGHHQDDQVETVLMRLIRNSASPTAFLGLQGMADRTAIPCCESIRGAHEWQPYERFECWHQTPGTAELKSESKHSASDQVRLNLDKVVTVSRPRGLQVHRPLLPFPKSRLVDVCESNHIKYVKDKTNEDPTVTLRNAVRYMRAKYALPRALRAESVLHLRKWAQSSAQDLIERGTRLLNMVNVVTFDLRSGMMTISVPNEFVQACQDLQAGANALAQLTSVVSCQRRDSMPTLVPHQNLEDFLKIMHSSELPRTTMQQVLLERLQSASQDASGTILLRLARPPMRPAEIALATQRFSASTQRDDDLPEEEGIWSKWLLWDHRYWIRVRTRNAMRLEQIAIRPFQKADEGHLRKMVKQERDELQSMLAEAAPGKLRYTLPTLTSLGEIFVFPTLNFRVQEPSTKKGKSTLTEHPLLEWEVCYKVIDQPFINDRKSIIEWRNAQIKRL</sequence>
<dbReference type="EC" id="6.3.4.19" evidence="1"/>
<evidence type="ECO:0000256" key="4">
    <source>
        <dbReference type="ARBA" id="ARBA00022741"/>
    </source>
</evidence>
<reference evidence="8 9" key="1">
    <citation type="submission" date="2015-01" db="EMBL/GenBank/DDBJ databases">
        <title>The Genome Sequence of Exophiala sideris CBS121828.</title>
        <authorList>
            <consortium name="The Broad Institute Genomics Platform"/>
            <person name="Cuomo C."/>
            <person name="de Hoog S."/>
            <person name="Gorbushina A."/>
            <person name="Stielow B."/>
            <person name="Teixiera M."/>
            <person name="Abouelleil A."/>
            <person name="Chapman S.B."/>
            <person name="Priest M."/>
            <person name="Young S.K."/>
            <person name="Wortman J."/>
            <person name="Nusbaum C."/>
            <person name="Birren B."/>
        </authorList>
    </citation>
    <scope>NUCLEOTIDE SEQUENCE [LARGE SCALE GENOMIC DNA]</scope>
    <source>
        <strain evidence="8 9">CBS 121828</strain>
    </source>
</reference>
<dbReference type="HOGENOM" id="CLU_015599_1_0_1"/>
<evidence type="ECO:0000313" key="9">
    <source>
        <dbReference type="Proteomes" id="UP000053599"/>
    </source>
</evidence>
<dbReference type="AlphaFoldDB" id="A0A0D1XFM7"/>
<dbReference type="GO" id="GO:0008033">
    <property type="term" value="P:tRNA processing"/>
    <property type="evidence" value="ECO:0007669"/>
    <property type="project" value="UniProtKB-KW"/>
</dbReference>
<dbReference type="CDD" id="cd01992">
    <property type="entry name" value="TilS_N"/>
    <property type="match status" value="1"/>
</dbReference>
<evidence type="ECO:0000256" key="1">
    <source>
        <dbReference type="ARBA" id="ARBA00013267"/>
    </source>
</evidence>
<evidence type="ECO:0000259" key="7">
    <source>
        <dbReference type="Pfam" id="PF01171"/>
    </source>
</evidence>
<dbReference type="STRING" id="1016849.A0A0D1XFM7"/>
<protein>
    <recommendedName>
        <fullName evidence="1">tRNA(Ile)-lysidine synthetase</fullName>
        <ecNumber evidence="1">6.3.4.19</ecNumber>
    </recommendedName>
</protein>
<evidence type="ECO:0000256" key="5">
    <source>
        <dbReference type="ARBA" id="ARBA00022840"/>
    </source>
</evidence>
<dbReference type="NCBIfam" id="TIGR02432">
    <property type="entry name" value="lysidine_TilS_N"/>
    <property type="match status" value="1"/>
</dbReference>
<dbReference type="InterPro" id="IPR012795">
    <property type="entry name" value="tRNA_Ile_lys_synt_N"/>
</dbReference>
<dbReference type="Pfam" id="PF01171">
    <property type="entry name" value="ATP_bind_3"/>
    <property type="match status" value="2"/>
</dbReference>
<proteinExistence type="inferred from homology"/>
<dbReference type="InterPro" id="IPR014729">
    <property type="entry name" value="Rossmann-like_a/b/a_fold"/>
</dbReference>
<name>A0A0D1XFM7_9EURO</name>
<feature type="domain" description="tRNA(Ile)-lysidine/2-thiocytidine synthase N-terminal" evidence="7">
    <location>
        <begin position="269"/>
        <end position="317"/>
    </location>
</feature>
<feature type="domain" description="tRNA(Ile)-lysidine/2-thiocytidine synthase N-terminal" evidence="7">
    <location>
        <begin position="71"/>
        <end position="216"/>
    </location>
</feature>
<evidence type="ECO:0000313" key="8">
    <source>
        <dbReference type="EMBL" id="KIV86921.1"/>
    </source>
</evidence>
<evidence type="ECO:0000256" key="6">
    <source>
        <dbReference type="ARBA" id="ARBA00048539"/>
    </source>
</evidence>
<keyword evidence="5" id="KW-0067">ATP-binding</keyword>
<dbReference type="PANTHER" id="PTHR43033">
    <property type="entry name" value="TRNA(ILE)-LYSIDINE SYNTHASE-RELATED"/>
    <property type="match status" value="1"/>
</dbReference>
<gene>
    <name evidence="8" type="ORF">PV11_02497</name>
</gene>
<accession>A0A0D1XFM7</accession>
<dbReference type="HAMAP" id="MF_01161">
    <property type="entry name" value="tRNA_Ile_lys_synt"/>
    <property type="match status" value="1"/>
</dbReference>
<keyword evidence="4" id="KW-0547">Nucleotide-binding</keyword>
<dbReference type="InterPro" id="IPR012094">
    <property type="entry name" value="tRNA_Ile_lys_synt"/>
</dbReference>
<dbReference type="Gene3D" id="3.40.50.620">
    <property type="entry name" value="HUPs"/>
    <property type="match status" value="1"/>
</dbReference>
<dbReference type="OrthoDB" id="434144at2759"/>
<dbReference type="SUPFAM" id="SSF52402">
    <property type="entry name" value="Adenine nucleotide alpha hydrolases-like"/>
    <property type="match status" value="1"/>
</dbReference>
<comment type="catalytic activity">
    <reaction evidence="6">
        <text>cytidine(34) in tRNA(Ile2) + L-lysine + ATP = lysidine(34) in tRNA(Ile2) + AMP + diphosphate + H(+)</text>
        <dbReference type="Rhea" id="RHEA:43744"/>
        <dbReference type="Rhea" id="RHEA-COMP:10625"/>
        <dbReference type="Rhea" id="RHEA-COMP:10670"/>
        <dbReference type="ChEBI" id="CHEBI:15378"/>
        <dbReference type="ChEBI" id="CHEBI:30616"/>
        <dbReference type="ChEBI" id="CHEBI:32551"/>
        <dbReference type="ChEBI" id="CHEBI:33019"/>
        <dbReference type="ChEBI" id="CHEBI:82748"/>
        <dbReference type="ChEBI" id="CHEBI:83665"/>
        <dbReference type="ChEBI" id="CHEBI:456215"/>
        <dbReference type="EC" id="6.3.4.19"/>
    </reaction>
</comment>
<dbReference type="GO" id="GO:0032267">
    <property type="term" value="F:tRNA(Ile)-lysidine synthase activity"/>
    <property type="evidence" value="ECO:0007669"/>
    <property type="project" value="UniProtKB-EC"/>
</dbReference>
<dbReference type="GO" id="GO:0005524">
    <property type="term" value="F:ATP binding"/>
    <property type="evidence" value="ECO:0007669"/>
    <property type="project" value="UniProtKB-KW"/>
</dbReference>
<evidence type="ECO:0000256" key="2">
    <source>
        <dbReference type="ARBA" id="ARBA00022598"/>
    </source>
</evidence>
<evidence type="ECO:0000256" key="3">
    <source>
        <dbReference type="ARBA" id="ARBA00022694"/>
    </source>
</evidence>
<organism evidence="8 9">
    <name type="scientific">Exophiala sideris</name>
    <dbReference type="NCBI Taxonomy" id="1016849"/>
    <lineage>
        <taxon>Eukaryota</taxon>
        <taxon>Fungi</taxon>
        <taxon>Dikarya</taxon>
        <taxon>Ascomycota</taxon>
        <taxon>Pezizomycotina</taxon>
        <taxon>Eurotiomycetes</taxon>
        <taxon>Chaetothyriomycetidae</taxon>
        <taxon>Chaetothyriales</taxon>
        <taxon>Herpotrichiellaceae</taxon>
        <taxon>Exophiala</taxon>
    </lineage>
</organism>
<keyword evidence="3" id="KW-0819">tRNA processing</keyword>
<dbReference type="InterPro" id="IPR011063">
    <property type="entry name" value="TilS/TtcA_N"/>
</dbReference>
<dbReference type="PANTHER" id="PTHR43033:SF1">
    <property type="entry name" value="TRNA(ILE)-LYSIDINE SYNTHASE-RELATED"/>
    <property type="match status" value="1"/>
</dbReference>
<dbReference type="Proteomes" id="UP000053599">
    <property type="component" value="Unassembled WGS sequence"/>
</dbReference>
<keyword evidence="2" id="KW-0436">Ligase</keyword>
<dbReference type="EMBL" id="KN846951">
    <property type="protein sequence ID" value="KIV86921.1"/>
    <property type="molecule type" value="Genomic_DNA"/>
</dbReference>